<comment type="subcellular location">
    <subcellularLocation>
        <location evidence="2">Cytoplasm</location>
    </subcellularLocation>
    <subcellularLocation>
        <location evidence="1">Endomembrane system</location>
    </subcellularLocation>
</comment>
<organism evidence="8">
    <name type="scientific">Cyprideis torosa</name>
    <dbReference type="NCBI Taxonomy" id="163714"/>
    <lineage>
        <taxon>Eukaryota</taxon>
        <taxon>Metazoa</taxon>
        <taxon>Ecdysozoa</taxon>
        <taxon>Arthropoda</taxon>
        <taxon>Crustacea</taxon>
        <taxon>Oligostraca</taxon>
        <taxon>Ostracoda</taxon>
        <taxon>Podocopa</taxon>
        <taxon>Podocopida</taxon>
        <taxon>Cytherocopina</taxon>
        <taxon>Cytheroidea</taxon>
        <taxon>Cytherideidae</taxon>
        <taxon>Cyprideis</taxon>
    </lineage>
</organism>
<evidence type="ECO:0000256" key="2">
    <source>
        <dbReference type="ARBA" id="ARBA00004496"/>
    </source>
</evidence>
<dbReference type="GO" id="GO:0046872">
    <property type="term" value="F:metal ion binding"/>
    <property type="evidence" value="ECO:0007669"/>
    <property type="project" value="UniProtKB-KW"/>
</dbReference>
<name>A0A7R8ZQT2_9CRUS</name>
<evidence type="ECO:0000256" key="7">
    <source>
        <dbReference type="ARBA" id="ARBA00023136"/>
    </source>
</evidence>
<dbReference type="AlphaFoldDB" id="A0A7R8ZQT2"/>
<protein>
    <submittedName>
        <fullName evidence="8">Uncharacterized protein</fullName>
    </submittedName>
</protein>
<keyword evidence="7" id="KW-0472">Membrane</keyword>
<dbReference type="SUPFAM" id="SSF47473">
    <property type="entry name" value="EF-hand"/>
    <property type="match status" value="1"/>
</dbReference>
<dbReference type="EMBL" id="OB665386">
    <property type="protein sequence ID" value="CAD7232955.1"/>
    <property type="molecule type" value="Genomic_DNA"/>
</dbReference>
<dbReference type="GO" id="GO:0012505">
    <property type="term" value="C:endomembrane system"/>
    <property type="evidence" value="ECO:0007669"/>
    <property type="project" value="UniProtKB-SubCell"/>
</dbReference>
<dbReference type="InterPro" id="IPR011992">
    <property type="entry name" value="EF-hand-dom_pair"/>
</dbReference>
<keyword evidence="6" id="KW-0106">Calcium</keyword>
<evidence type="ECO:0000256" key="4">
    <source>
        <dbReference type="ARBA" id="ARBA00022723"/>
    </source>
</evidence>
<keyword evidence="4" id="KW-0479">Metal-binding</keyword>
<gene>
    <name evidence="8" type="ORF">CTOB1V02_LOCUS10780</name>
</gene>
<evidence type="ECO:0000313" key="8">
    <source>
        <dbReference type="EMBL" id="CAD7232955.1"/>
    </source>
</evidence>
<dbReference type="PANTHER" id="PTHR46735">
    <property type="entry name" value="CALPAIN, SMALL SUBUNIT 1 A-RELATED"/>
    <property type="match status" value="1"/>
</dbReference>
<evidence type="ECO:0000256" key="3">
    <source>
        <dbReference type="ARBA" id="ARBA00022490"/>
    </source>
</evidence>
<keyword evidence="3" id="KW-0963">Cytoplasm</keyword>
<evidence type="ECO:0000256" key="5">
    <source>
        <dbReference type="ARBA" id="ARBA00022737"/>
    </source>
</evidence>
<dbReference type="PANTHER" id="PTHR46735:SF3">
    <property type="entry name" value="CALPAIN SMALL SUBUNIT 1-RELATED"/>
    <property type="match status" value="1"/>
</dbReference>
<dbReference type="Gene3D" id="1.10.238.10">
    <property type="entry name" value="EF-hand"/>
    <property type="match status" value="1"/>
</dbReference>
<accession>A0A7R8ZQT2</accession>
<dbReference type="OrthoDB" id="10248537at2759"/>
<keyword evidence="5" id="KW-0677">Repeat</keyword>
<evidence type="ECO:0000256" key="6">
    <source>
        <dbReference type="ARBA" id="ARBA00022837"/>
    </source>
</evidence>
<sequence length="74" mass="8587">MSNMGYNLSEQFLDFIMHRYDPHKGKRLSVADFILVCVTVQMLTAQFRPLDTRQNGTAAIPYEKFMEIAIQTLM</sequence>
<evidence type="ECO:0000256" key="1">
    <source>
        <dbReference type="ARBA" id="ARBA00004308"/>
    </source>
</evidence>
<proteinExistence type="predicted"/>
<reference evidence="8" key="1">
    <citation type="submission" date="2020-11" db="EMBL/GenBank/DDBJ databases">
        <authorList>
            <person name="Tran Van P."/>
        </authorList>
    </citation>
    <scope>NUCLEOTIDE SEQUENCE</scope>
</reference>
<dbReference type="GO" id="GO:0005737">
    <property type="term" value="C:cytoplasm"/>
    <property type="evidence" value="ECO:0007669"/>
    <property type="project" value="UniProtKB-SubCell"/>
</dbReference>